<sequence length="130" mass="14692">MPTFIEVLPKETLDDGTIVIPRSPGGETGEGKYIDGYTRVEWFQNAFNEIATATIPLAQKHYNTVKGFDKYWLMCIAQWRKSGALEVYNIPADELIDDEEVLLSELEVQRNPQPAEEQQPTTEENTTEGA</sequence>
<evidence type="ECO:0000313" key="2">
    <source>
        <dbReference type="EMBL" id="AGY47931.1"/>
    </source>
</evidence>
<evidence type="ECO:0000256" key="1">
    <source>
        <dbReference type="SAM" id="MobiDB-lite"/>
    </source>
</evidence>
<dbReference type="Proteomes" id="UP000017653">
    <property type="component" value="Segment"/>
</dbReference>
<dbReference type="EMBL" id="KF669655">
    <property type="protein sequence ID" value="AGY47931.1"/>
    <property type="molecule type" value="Genomic_DNA"/>
</dbReference>
<dbReference type="RefSeq" id="YP_008770516.1">
    <property type="nucleotide sequence ID" value="NC_022764.1"/>
</dbReference>
<name>U5PVW7_9CAUD</name>
<keyword evidence="3" id="KW-1185">Reference proteome</keyword>
<dbReference type="OrthoDB" id="18917at10239"/>
<protein>
    <submittedName>
        <fullName evidence="2">Uncharacterized protein</fullName>
    </submittedName>
</protein>
<accession>U5PVW7</accession>
<dbReference type="KEGG" id="vg:18158529"/>
<proteinExistence type="predicted"/>
<dbReference type="GeneID" id="18158529"/>
<gene>
    <name evidence="2" type="ORF">Page_9</name>
</gene>
<feature type="region of interest" description="Disordered" evidence="1">
    <location>
        <begin position="106"/>
        <end position="130"/>
    </location>
</feature>
<organism evidence="2 3">
    <name type="scientific">Bacillus phage Page</name>
    <dbReference type="NCBI Taxonomy" id="1406786"/>
    <lineage>
        <taxon>Viruses</taxon>
        <taxon>Duplodnaviria</taxon>
        <taxon>Heunggongvirae</taxon>
        <taxon>Uroviricota</taxon>
        <taxon>Caudoviricetes</taxon>
        <taxon>Pagevirus</taxon>
        <taxon>Pagevirus page</taxon>
    </lineage>
</organism>
<evidence type="ECO:0000313" key="3">
    <source>
        <dbReference type="Proteomes" id="UP000017653"/>
    </source>
</evidence>
<reference evidence="2 3" key="1">
    <citation type="journal article" date="2014" name="Genome Announc.">
        <title>Complete Genome of Bacillus megaterium Podophage Page.</title>
        <authorList>
            <person name="Lopez M.S."/>
            <person name="Hodde M.K."/>
            <person name="Chamakura K.R."/>
            <person name="Kuty Everett G.F."/>
        </authorList>
    </citation>
    <scope>NUCLEOTIDE SEQUENCE [LARGE SCALE GENOMIC DNA]</scope>
</reference>